<keyword evidence="3" id="KW-0808">Transferase</keyword>
<reference evidence="6 7" key="1">
    <citation type="submission" date="2021-01" db="EMBL/GenBank/DDBJ databases">
        <title>Whole genome shotgun sequence of Catellatospora citrea NBRC 14495.</title>
        <authorList>
            <person name="Komaki H."/>
            <person name="Tamura T."/>
        </authorList>
    </citation>
    <scope>NUCLEOTIDE SEQUENCE [LARGE SCALE GENOMIC DNA]</scope>
    <source>
        <strain evidence="6 7">NBRC 14495</strain>
    </source>
</reference>
<protein>
    <recommendedName>
        <fullName evidence="5">Glycosyltransferase subfamily 4-like N-terminal domain-containing protein</fullName>
    </recommendedName>
</protein>
<dbReference type="Proteomes" id="UP000659904">
    <property type="component" value="Unassembled WGS sequence"/>
</dbReference>
<evidence type="ECO:0000313" key="6">
    <source>
        <dbReference type="EMBL" id="GIF96625.1"/>
    </source>
</evidence>
<organism evidence="6 7">
    <name type="scientific">Catellatospora citrea</name>
    <dbReference type="NCBI Taxonomy" id="53366"/>
    <lineage>
        <taxon>Bacteria</taxon>
        <taxon>Bacillati</taxon>
        <taxon>Actinomycetota</taxon>
        <taxon>Actinomycetes</taxon>
        <taxon>Micromonosporales</taxon>
        <taxon>Micromonosporaceae</taxon>
        <taxon>Catellatospora</taxon>
    </lineage>
</organism>
<dbReference type="EMBL" id="BONH01000005">
    <property type="protein sequence ID" value="GIF96625.1"/>
    <property type="molecule type" value="Genomic_DNA"/>
</dbReference>
<evidence type="ECO:0000256" key="1">
    <source>
        <dbReference type="ARBA" id="ARBA00009481"/>
    </source>
</evidence>
<dbReference type="Pfam" id="PF13439">
    <property type="entry name" value="Glyco_transf_4"/>
    <property type="match status" value="1"/>
</dbReference>
<evidence type="ECO:0000256" key="3">
    <source>
        <dbReference type="ARBA" id="ARBA00022679"/>
    </source>
</evidence>
<dbReference type="AlphaFoldDB" id="A0A8J3NXN2"/>
<feature type="domain" description="Glycosyltransferase subfamily 4-like N-terminal" evidence="5">
    <location>
        <begin position="26"/>
        <end position="168"/>
    </location>
</feature>
<dbReference type="RefSeq" id="WP_120319567.1">
    <property type="nucleotide sequence ID" value="NZ_BONH01000005.1"/>
</dbReference>
<feature type="region of interest" description="Disordered" evidence="4">
    <location>
        <begin position="448"/>
        <end position="497"/>
    </location>
</feature>
<evidence type="ECO:0000259" key="5">
    <source>
        <dbReference type="Pfam" id="PF13439"/>
    </source>
</evidence>
<dbReference type="Gene3D" id="3.40.50.2000">
    <property type="entry name" value="Glycogen Phosphorylase B"/>
    <property type="match status" value="2"/>
</dbReference>
<evidence type="ECO:0000256" key="2">
    <source>
        <dbReference type="ARBA" id="ARBA00022676"/>
    </source>
</evidence>
<accession>A0A8J3NXN2</accession>
<dbReference type="CDD" id="cd03801">
    <property type="entry name" value="GT4_PimA-like"/>
    <property type="match status" value="1"/>
</dbReference>
<evidence type="ECO:0000256" key="4">
    <source>
        <dbReference type="SAM" id="MobiDB-lite"/>
    </source>
</evidence>
<dbReference type="PANTHER" id="PTHR12526">
    <property type="entry name" value="GLYCOSYLTRANSFERASE"/>
    <property type="match status" value="1"/>
</dbReference>
<evidence type="ECO:0000313" key="7">
    <source>
        <dbReference type="Proteomes" id="UP000659904"/>
    </source>
</evidence>
<dbReference type="PANTHER" id="PTHR12526:SF640">
    <property type="entry name" value="COLANIC ACID BIOSYNTHESIS GLYCOSYLTRANSFERASE WCAL-RELATED"/>
    <property type="match status" value="1"/>
</dbReference>
<keyword evidence="2" id="KW-0328">Glycosyltransferase</keyword>
<dbReference type="Pfam" id="PF13692">
    <property type="entry name" value="Glyco_trans_1_4"/>
    <property type="match status" value="1"/>
</dbReference>
<dbReference type="SUPFAM" id="SSF53756">
    <property type="entry name" value="UDP-Glycosyltransferase/glycogen phosphorylase"/>
    <property type="match status" value="1"/>
</dbReference>
<dbReference type="GO" id="GO:0016757">
    <property type="term" value="F:glycosyltransferase activity"/>
    <property type="evidence" value="ECO:0007669"/>
    <property type="project" value="UniProtKB-KW"/>
</dbReference>
<comment type="similarity">
    <text evidence="1">Belongs to the glycosyltransferase group 1 family. Glycosyltransferase 4 subfamily.</text>
</comment>
<gene>
    <name evidence="6" type="ORF">Cci01nite_17190</name>
</gene>
<sequence length="497" mass="52696">MNTPHSPRRVLVLSRYDIGHPHAGDVEHYLHEITRRWAADGCEVTWSTTRTPGLSAEQTIAGVRILRSLSPLGALTRLVGEGARFDAILDGGDHGAVIPLVTGQSVPVVPVVHRIRRRPAGRLRRLITGPVSRWNRPDQAVVVLSPSARHDLRHRHRFGGPIFVVPPGAPPPPASSGVDPARSPAPTIVVDVDLVAEQRIDLLLKAVPQVAAAVPGLRVEILGDGPELAALRELAAASVPASVTLHGRVTDAERDAWLRRAWLTVSTATGTACGCPLLAAAAYGVPGVALQAPGTRDFLRAGLTGHLVDSPDDLPAALIEQLTALADPATVRRAAQACRTWAGCFTWQRSAALLAGVVEHQIRAHHTGTARRRSARSDIATLVRLPAGAHVPAGALRPTDEVATTDGQVNVMLNGCDEHDALGVLARLGVTDAGHRLAGHDDLLIGPHPLPPLLAGPTARRTRPRPPTREQAPAAPSLLRDPSPIPANRRPLTFKRG</sequence>
<comment type="caution">
    <text evidence="6">The sequence shown here is derived from an EMBL/GenBank/DDBJ whole genome shotgun (WGS) entry which is preliminary data.</text>
</comment>
<name>A0A8J3NXN2_9ACTN</name>
<dbReference type="InterPro" id="IPR028098">
    <property type="entry name" value="Glyco_trans_4-like_N"/>
</dbReference>
<keyword evidence="7" id="KW-1185">Reference proteome</keyword>
<proteinExistence type="inferred from homology"/>